<organism evidence="3 4">
    <name type="scientific">Oopsacas minuta</name>
    <dbReference type="NCBI Taxonomy" id="111878"/>
    <lineage>
        <taxon>Eukaryota</taxon>
        <taxon>Metazoa</taxon>
        <taxon>Porifera</taxon>
        <taxon>Hexactinellida</taxon>
        <taxon>Hexasterophora</taxon>
        <taxon>Lyssacinosida</taxon>
        <taxon>Leucopsacidae</taxon>
        <taxon>Oopsacas</taxon>
    </lineage>
</organism>
<dbReference type="GO" id="GO:0003677">
    <property type="term" value="F:DNA binding"/>
    <property type="evidence" value="ECO:0007669"/>
    <property type="project" value="UniProtKB-KW"/>
</dbReference>
<dbReference type="Pfam" id="PF03184">
    <property type="entry name" value="DDE_1"/>
    <property type="match status" value="1"/>
</dbReference>
<evidence type="ECO:0000259" key="2">
    <source>
        <dbReference type="PROSITE" id="PS51253"/>
    </source>
</evidence>
<dbReference type="InterPro" id="IPR006600">
    <property type="entry name" value="HTH_CenpB_DNA-bd_dom"/>
</dbReference>
<gene>
    <name evidence="3" type="ORF">LOD99_4033</name>
</gene>
<dbReference type="PANTHER" id="PTHR19303">
    <property type="entry name" value="TRANSPOSON"/>
    <property type="match status" value="1"/>
</dbReference>
<dbReference type="AlphaFoldDB" id="A0AAV7JVM9"/>
<dbReference type="PANTHER" id="PTHR19303:SF73">
    <property type="entry name" value="PROTEIN PDC2"/>
    <property type="match status" value="1"/>
</dbReference>
<dbReference type="EMBL" id="JAKMXF010000296">
    <property type="protein sequence ID" value="KAI6652956.1"/>
    <property type="molecule type" value="Genomic_DNA"/>
</dbReference>
<evidence type="ECO:0000256" key="1">
    <source>
        <dbReference type="ARBA" id="ARBA00023125"/>
    </source>
</evidence>
<accession>A0AAV7JVM9</accession>
<proteinExistence type="predicted"/>
<dbReference type="InterPro" id="IPR004875">
    <property type="entry name" value="DDE_SF_endonuclease_dom"/>
</dbReference>
<feature type="domain" description="HTH CENPB-type" evidence="2">
    <location>
        <begin position="1"/>
        <end position="38"/>
    </location>
</feature>
<name>A0AAV7JVM9_9METZ</name>
<dbReference type="InterPro" id="IPR050863">
    <property type="entry name" value="CenT-Element_Derived"/>
</dbReference>
<evidence type="ECO:0000313" key="3">
    <source>
        <dbReference type="EMBL" id="KAI6652956.1"/>
    </source>
</evidence>
<comment type="caution">
    <text evidence="3">The sequence shown here is derived from an EMBL/GenBank/DDBJ whole genome shotgun (WGS) entry which is preliminary data.</text>
</comment>
<sequence length="365" mass="40601">MLRTLAEREASANGVEGFKASEGWLSRVKARHGICGRAVSGDAAGVEKMKTGLYFRATTTKSLVFPKDTAHGIKQDKSRLTLMVCISMLGEKEKLLLIWRSEKPRALKGADMSKLPVVYKAQRKAWMTGLIFCSWMKDFDNRMYKSGRKILMFMDNASVHKASDELSLKAVQLAHFSCNTTSCTQPLDAGIIQSLKLLYRKQVDEHLLTHMVNIDTINKPNDDPYKMIAIALAIVWASRAWNQVNARTISKCFSKCGFGVATVVPELPMIINPEEIQIQLEESDECGIFPPVISPEELFEEALINVTQRLNVGEKDCGIECDSEGDLSEAFPTPTSKSPLEAIRVLQMYALGCGDEEVLRGNFKA</sequence>
<keyword evidence="4" id="KW-1185">Reference proteome</keyword>
<protein>
    <submittedName>
        <fullName evidence="3">Tigger transposable element-derived protein 6-like</fullName>
    </submittedName>
</protein>
<reference evidence="3 4" key="1">
    <citation type="journal article" date="2023" name="BMC Biol.">
        <title>The compact genome of the sponge Oopsacas minuta (Hexactinellida) is lacking key metazoan core genes.</title>
        <authorList>
            <person name="Santini S."/>
            <person name="Schenkelaars Q."/>
            <person name="Jourda C."/>
            <person name="Duchesne M."/>
            <person name="Belahbib H."/>
            <person name="Rocher C."/>
            <person name="Selva M."/>
            <person name="Riesgo A."/>
            <person name="Vervoort M."/>
            <person name="Leys S.P."/>
            <person name="Kodjabachian L."/>
            <person name="Le Bivic A."/>
            <person name="Borchiellini C."/>
            <person name="Claverie J.M."/>
            <person name="Renard E."/>
        </authorList>
    </citation>
    <scope>NUCLEOTIDE SEQUENCE [LARGE SCALE GENOMIC DNA]</scope>
    <source>
        <strain evidence="3">SPO-2</strain>
    </source>
</reference>
<evidence type="ECO:0000313" key="4">
    <source>
        <dbReference type="Proteomes" id="UP001165289"/>
    </source>
</evidence>
<keyword evidence="1" id="KW-0238">DNA-binding</keyword>
<dbReference type="GO" id="GO:0005634">
    <property type="term" value="C:nucleus"/>
    <property type="evidence" value="ECO:0007669"/>
    <property type="project" value="TreeGrafter"/>
</dbReference>
<dbReference type="Proteomes" id="UP001165289">
    <property type="component" value="Unassembled WGS sequence"/>
</dbReference>
<dbReference type="PROSITE" id="PS51253">
    <property type="entry name" value="HTH_CENPB"/>
    <property type="match status" value="1"/>
</dbReference>